<evidence type="ECO:0000256" key="8">
    <source>
        <dbReference type="ARBA" id="ARBA00023306"/>
    </source>
</evidence>
<keyword evidence="2 9" id="KW-0963">Cytoplasm</keyword>
<comment type="subunit">
    <text evidence="9">Forms a cyclic heterotetrameric complex composed of two molecules of XerC and two molecules of XerD.</text>
</comment>
<keyword evidence="7 9" id="KW-0233">DNA recombination</keyword>
<evidence type="ECO:0000256" key="6">
    <source>
        <dbReference type="ARBA" id="ARBA00023125"/>
    </source>
</evidence>
<keyword evidence="3 9" id="KW-0132">Cell division</keyword>
<feature type="active site" description="O-(3'-phospho-DNA)-tyrosine intermediate" evidence="9">
    <location>
        <position position="287"/>
    </location>
</feature>
<dbReference type="Pfam" id="PF00589">
    <property type="entry name" value="Phage_integrase"/>
    <property type="match status" value="1"/>
</dbReference>
<evidence type="ECO:0000313" key="12">
    <source>
        <dbReference type="EMBL" id="GAB89323.1"/>
    </source>
</evidence>
<dbReference type="InterPro" id="IPR044068">
    <property type="entry name" value="CB"/>
</dbReference>
<dbReference type="GO" id="GO:0007059">
    <property type="term" value="P:chromosome segregation"/>
    <property type="evidence" value="ECO:0007669"/>
    <property type="project" value="UniProtKB-UniRule"/>
</dbReference>
<dbReference type="STRING" id="1108045.GORHZ_057_00200"/>
<dbReference type="Pfam" id="PF02899">
    <property type="entry name" value="Phage_int_SAM_1"/>
    <property type="match status" value="1"/>
</dbReference>
<sequence length="306" mass="32590">MSPESVGSGVLDDFAAFLTYEKGHSEHTVRAYAGDVRGLVAFAGARGVAIGDLDLALLRAWLAEHTRRGAARTSVARQVSSAKTFCAWATREGLLASDPSTRLQAPRAHRTLPAVLAPAQAVAAAEHAAAMPSEEDVDDPIALRDRLIVELLYATGIRVGELCGLDVDDLDPQRRVLRVIGKGDKERTVPYGEPAAGAVDRWLREGRPELAGPMSGAALLLGVKGGRLNQRMARTVVHRAVEAAGGPDMGPHGLRHSAATHLLEGGADLRVVQELLGHSSLATTQIYTHVSVERLRAVHRQAHPRA</sequence>
<name>K6V0G6_9ACTN</name>
<feature type="active site" evidence="9">
    <location>
        <position position="158"/>
    </location>
</feature>
<keyword evidence="13" id="KW-1185">Reference proteome</keyword>
<dbReference type="OrthoDB" id="9801717at2"/>
<keyword evidence="8 9" id="KW-0131">Cell cycle</keyword>
<evidence type="ECO:0000259" key="11">
    <source>
        <dbReference type="PROSITE" id="PS51900"/>
    </source>
</evidence>
<dbReference type="InterPro" id="IPR011010">
    <property type="entry name" value="DNA_brk_join_enz"/>
</dbReference>
<proteinExistence type="inferred from homology"/>
<dbReference type="CDD" id="cd00798">
    <property type="entry name" value="INT_XerDC_C"/>
    <property type="match status" value="1"/>
</dbReference>
<feature type="active site" evidence="9">
    <location>
        <position position="252"/>
    </location>
</feature>
<evidence type="ECO:0000256" key="7">
    <source>
        <dbReference type="ARBA" id="ARBA00023172"/>
    </source>
</evidence>
<keyword evidence="6 9" id="KW-0238">DNA-binding</keyword>
<dbReference type="GO" id="GO:0051301">
    <property type="term" value="P:cell division"/>
    <property type="evidence" value="ECO:0007669"/>
    <property type="project" value="UniProtKB-KW"/>
</dbReference>
<evidence type="ECO:0000256" key="3">
    <source>
        <dbReference type="ARBA" id="ARBA00022618"/>
    </source>
</evidence>
<organism evidence="12 13">
    <name type="scientific">Gordonia rhizosphera NBRC 16068</name>
    <dbReference type="NCBI Taxonomy" id="1108045"/>
    <lineage>
        <taxon>Bacteria</taxon>
        <taxon>Bacillati</taxon>
        <taxon>Actinomycetota</taxon>
        <taxon>Actinomycetes</taxon>
        <taxon>Mycobacteriales</taxon>
        <taxon>Gordoniaceae</taxon>
        <taxon>Gordonia</taxon>
    </lineage>
</organism>
<comment type="subcellular location">
    <subcellularLocation>
        <location evidence="1 9">Cytoplasm</location>
    </subcellularLocation>
</comment>
<feature type="active site" evidence="9">
    <location>
        <position position="182"/>
    </location>
</feature>
<dbReference type="HAMAP" id="MF_01808">
    <property type="entry name" value="Recomb_XerC_XerD"/>
    <property type="match status" value="1"/>
</dbReference>
<feature type="domain" description="Core-binding (CB)" evidence="11">
    <location>
        <begin position="8"/>
        <end position="90"/>
    </location>
</feature>
<evidence type="ECO:0000256" key="5">
    <source>
        <dbReference type="ARBA" id="ARBA00022908"/>
    </source>
</evidence>
<gene>
    <name evidence="9 12" type="primary">xerC</name>
    <name evidence="12" type="ORF">GORHZ_057_00200</name>
</gene>
<comment type="caution">
    <text evidence="12">The sequence shown here is derived from an EMBL/GenBank/DDBJ whole genome shotgun (WGS) entry which is preliminary data.</text>
</comment>
<feature type="active site" evidence="9">
    <location>
        <position position="255"/>
    </location>
</feature>
<dbReference type="SUPFAM" id="SSF47823">
    <property type="entry name" value="lambda integrase-like, N-terminal domain"/>
    <property type="match status" value="1"/>
</dbReference>
<dbReference type="GO" id="GO:0006313">
    <property type="term" value="P:DNA transposition"/>
    <property type="evidence" value="ECO:0007669"/>
    <property type="project" value="UniProtKB-UniRule"/>
</dbReference>
<dbReference type="GO" id="GO:0003677">
    <property type="term" value="F:DNA binding"/>
    <property type="evidence" value="ECO:0007669"/>
    <property type="project" value="UniProtKB-UniRule"/>
</dbReference>
<feature type="domain" description="Tyr recombinase" evidence="10">
    <location>
        <begin position="111"/>
        <end position="300"/>
    </location>
</feature>
<evidence type="ECO:0000259" key="10">
    <source>
        <dbReference type="PROSITE" id="PS51898"/>
    </source>
</evidence>
<dbReference type="InterPro" id="IPR002104">
    <property type="entry name" value="Integrase_catalytic"/>
</dbReference>
<dbReference type="NCBIfam" id="NF001399">
    <property type="entry name" value="PRK00283.1"/>
    <property type="match status" value="1"/>
</dbReference>
<keyword evidence="4 9" id="KW-0159">Chromosome partition</keyword>
<dbReference type="EMBL" id="BAHC01000057">
    <property type="protein sequence ID" value="GAB89323.1"/>
    <property type="molecule type" value="Genomic_DNA"/>
</dbReference>
<dbReference type="InterPro" id="IPR050090">
    <property type="entry name" value="Tyrosine_recombinase_XerCD"/>
</dbReference>
<keyword evidence="5 9" id="KW-0229">DNA integration</keyword>
<dbReference type="PROSITE" id="PS51900">
    <property type="entry name" value="CB"/>
    <property type="match status" value="1"/>
</dbReference>
<dbReference type="GO" id="GO:0009037">
    <property type="term" value="F:tyrosine-based site-specific recombinase activity"/>
    <property type="evidence" value="ECO:0007669"/>
    <property type="project" value="UniProtKB-UniRule"/>
</dbReference>
<feature type="active site" evidence="9">
    <location>
        <position position="278"/>
    </location>
</feature>
<dbReference type="AlphaFoldDB" id="K6V0G6"/>
<accession>K6V0G6</accession>
<evidence type="ECO:0000256" key="4">
    <source>
        <dbReference type="ARBA" id="ARBA00022829"/>
    </source>
</evidence>
<dbReference type="PANTHER" id="PTHR30349:SF77">
    <property type="entry name" value="TYROSINE RECOMBINASE XERC"/>
    <property type="match status" value="1"/>
</dbReference>
<dbReference type="InterPro" id="IPR013762">
    <property type="entry name" value="Integrase-like_cat_sf"/>
</dbReference>
<evidence type="ECO:0000256" key="2">
    <source>
        <dbReference type="ARBA" id="ARBA00022490"/>
    </source>
</evidence>
<dbReference type="InterPro" id="IPR004107">
    <property type="entry name" value="Integrase_SAM-like_N"/>
</dbReference>
<dbReference type="GO" id="GO:0005737">
    <property type="term" value="C:cytoplasm"/>
    <property type="evidence" value="ECO:0007669"/>
    <property type="project" value="UniProtKB-SubCell"/>
</dbReference>
<dbReference type="InterPro" id="IPR023009">
    <property type="entry name" value="Tyrosine_recombinase_XerC/XerD"/>
</dbReference>
<dbReference type="Proteomes" id="UP000008363">
    <property type="component" value="Unassembled WGS sequence"/>
</dbReference>
<protein>
    <recommendedName>
        <fullName evidence="9">Tyrosine recombinase XerC</fullName>
    </recommendedName>
</protein>
<dbReference type="eggNOG" id="COG4974">
    <property type="taxonomic scope" value="Bacteria"/>
</dbReference>
<dbReference type="PANTHER" id="PTHR30349">
    <property type="entry name" value="PHAGE INTEGRASE-RELATED"/>
    <property type="match status" value="1"/>
</dbReference>
<evidence type="ECO:0000256" key="1">
    <source>
        <dbReference type="ARBA" id="ARBA00004496"/>
    </source>
</evidence>
<comment type="similarity">
    <text evidence="9">Belongs to the 'phage' integrase family. XerC subfamily.</text>
</comment>
<dbReference type="SUPFAM" id="SSF56349">
    <property type="entry name" value="DNA breaking-rejoining enzymes"/>
    <property type="match status" value="1"/>
</dbReference>
<dbReference type="Gene3D" id="1.10.443.10">
    <property type="entry name" value="Intergrase catalytic core"/>
    <property type="match status" value="1"/>
</dbReference>
<dbReference type="InterPro" id="IPR010998">
    <property type="entry name" value="Integrase_recombinase_N"/>
</dbReference>
<dbReference type="Gene3D" id="1.10.150.130">
    <property type="match status" value="1"/>
</dbReference>
<evidence type="ECO:0000256" key="9">
    <source>
        <dbReference type="HAMAP-Rule" id="MF_01808"/>
    </source>
</evidence>
<reference evidence="12 13" key="1">
    <citation type="submission" date="2012-08" db="EMBL/GenBank/DDBJ databases">
        <title>Whole genome shotgun sequence of Gordonia rhizosphera NBRC 16068.</title>
        <authorList>
            <person name="Takarada H."/>
            <person name="Isaki S."/>
            <person name="Hosoyama A."/>
            <person name="Tsuchikane K."/>
            <person name="Katsumata H."/>
            <person name="Baba S."/>
            <person name="Ohji S."/>
            <person name="Yamazaki S."/>
            <person name="Fujita N."/>
        </authorList>
    </citation>
    <scope>NUCLEOTIDE SEQUENCE [LARGE SCALE GENOMIC DNA]</scope>
    <source>
        <strain evidence="12 13">NBRC 16068</strain>
    </source>
</reference>
<dbReference type="RefSeq" id="WP_006331338.1">
    <property type="nucleotide sequence ID" value="NZ_BAHC01000057.1"/>
</dbReference>
<dbReference type="PROSITE" id="PS51898">
    <property type="entry name" value="TYR_RECOMBINASE"/>
    <property type="match status" value="1"/>
</dbReference>
<comment type="function">
    <text evidence="9">Site-specific tyrosine recombinase, which acts by catalyzing the cutting and rejoining of the recombining DNA molecules. The XerC-XerD complex is essential to convert dimers of the bacterial chromosome into monomers to permit their segregation at cell division. It also contributes to the segregational stability of plasmids.</text>
</comment>
<evidence type="ECO:0000313" key="13">
    <source>
        <dbReference type="Proteomes" id="UP000008363"/>
    </source>
</evidence>